<evidence type="ECO:0000256" key="1">
    <source>
        <dbReference type="SAM" id="MobiDB-lite"/>
    </source>
</evidence>
<evidence type="ECO:0000256" key="2">
    <source>
        <dbReference type="SAM" id="Phobius"/>
    </source>
</evidence>
<keyword evidence="4" id="KW-1185">Reference proteome</keyword>
<reference evidence="3" key="2">
    <citation type="submission" date="2022-06" db="UniProtKB">
        <authorList>
            <consortium name="EnsemblMetazoa"/>
        </authorList>
    </citation>
    <scope>IDENTIFICATION</scope>
</reference>
<reference evidence="4" key="1">
    <citation type="submission" date="2013-10" db="EMBL/GenBank/DDBJ databases">
        <title>Genome sequencing of Onchocerca volvulus.</title>
        <authorList>
            <person name="Cotton J."/>
            <person name="Tsai J."/>
            <person name="Stanley E."/>
            <person name="Tracey A."/>
            <person name="Holroyd N."/>
            <person name="Lustigman S."/>
            <person name="Berriman M."/>
        </authorList>
    </citation>
    <scope>NUCLEOTIDE SEQUENCE</scope>
</reference>
<dbReference type="Proteomes" id="UP000024404">
    <property type="component" value="Unassembled WGS sequence"/>
</dbReference>
<evidence type="ECO:0000313" key="3">
    <source>
        <dbReference type="EnsemblMetazoa" id="OVOC989.1"/>
    </source>
</evidence>
<feature type="compositionally biased region" description="Polar residues" evidence="1">
    <location>
        <begin position="34"/>
        <end position="45"/>
    </location>
</feature>
<accession>A0A8R1Y7G8</accession>
<name>A0A8R1Y7G8_ONCVO</name>
<feature type="region of interest" description="Disordered" evidence="1">
    <location>
        <begin position="33"/>
        <end position="57"/>
    </location>
</feature>
<dbReference type="EnsemblMetazoa" id="OVOC989.1">
    <property type="protein sequence ID" value="OVOC989.1"/>
    <property type="gene ID" value="WBGene00237798"/>
</dbReference>
<feature type="transmembrane region" description="Helical" evidence="2">
    <location>
        <begin position="12"/>
        <end position="30"/>
    </location>
</feature>
<keyword evidence="2" id="KW-1133">Transmembrane helix</keyword>
<dbReference type="OMA" id="MDVVYDF"/>
<organism evidence="3 4">
    <name type="scientific">Onchocerca volvulus</name>
    <dbReference type="NCBI Taxonomy" id="6282"/>
    <lineage>
        <taxon>Eukaryota</taxon>
        <taxon>Metazoa</taxon>
        <taxon>Ecdysozoa</taxon>
        <taxon>Nematoda</taxon>
        <taxon>Chromadorea</taxon>
        <taxon>Rhabditida</taxon>
        <taxon>Spirurina</taxon>
        <taxon>Spiruromorpha</taxon>
        <taxon>Filarioidea</taxon>
        <taxon>Onchocercidae</taxon>
        <taxon>Onchocerca</taxon>
    </lineage>
</organism>
<dbReference type="EMBL" id="CMVM020000023">
    <property type="status" value="NOT_ANNOTATED_CDS"/>
    <property type="molecule type" value="Genomic_DNA"/>
</dbReference>
<keyword evidence="2" id="KW-0812">Transmembrane</keyword>
<sequence>MDVVYDFVEAIHVFIPLIAVLFIIITLYFGRNGDNLTSQKTATGTSDDRVEEKSKND</sequence>
<feature type="compositionally biased region" description="Basic and acidic residues" evidence="1">
    <location>
        <begin position="46"/>
        <end position="57"/>
    </location>
</feature>
<evidence type="ECO:0000313" key="4">
    <source>
        <dbReference type="Proteomes" id="UP000024404"/>
    </source>
</evidence>
<dbReference type="AlphaFoldDB" id="A0A8R1Y7G8"/>
<protein>
    <submittedName>
        <fullName evidence="3">Uncharacterized protein</fullName>
    </submittedName>
</protein>
<keyword evidence="2" id="KW-0472">Membrane</keyword>
<proteinExistence type="predicted"/>